<evidence type="ECO:0000313" key="20">
    <source>
        <dbReference type="Proteomes" id="UP001515500"/>
    </source>
</evidence>
<evidence type="ECO:0000256" key="13">
    <source>
        <dbReference type="ARBA" id="ARBA00023288"/>
    </source>
</evidence>
<dbReference type="CDD" id="cd00051">
    <property type="entry name" value="EFh"/>
    <property type="match status" value="1"/>
</dbReference>
<dbReference type="InterPro" id="IPR018247">
    <property type="entry name" value="EF_Hand_1_Ca_BS"/>
</dbReference>
<feature type="domain" description="EF-hand" evidence="19">
    <location>
        <begin position="380"/>
        <end position="415"/>
    </location>
</feature>
<comment type="similarity">
    <text evidence="14">Belongs to the protein kinase superfamily. Ser/Thr protein kinase family. CDPK subfamily.</text>
</comment>
<dbReference type="FunFam" id="1.10.510.10:FF:000067">
    <property type="entry name" value="calcium-dependent protein kinase 13"/>
    <property type="match status" value="1"/>
</dbReference>
<dbReference type="SMART" id="SM00054">
    <property type="entry name" value="EFh"/>
    <property type="match status" value="4"/>
</dbReference>
<keyword evidence="3" id="KW-0723">Serine/threonine-protein kinase</keyword>
<keyword evidence="20" id="KW-1185">Reference proteome</keyword>
<gene>
    <name evidence="21" type="primary">LOC120261702</name>
</gene>
<dbReference type="GO" id="GO:0016020">
    <property type="term" value="C:membrane"/>
    <property type="evidence" value="ECO:0007669"/>
    <property type="project" value="UniProtKB-SubCell"/>
</dbReference>
<evidence type="ECO:0000256" key="4">
    <source>
        <dbReference type="ARBA" id="ARBA00022679"/>
    </source>
</evidence>
<evidence type="ECO:0000259" key="19">
    <source>
        <dbReference type="PROSITE" id="PS50222"/>
    </source>
</evidence>
<evidence type="ECO:0000313" key="21">
    <source>
        <dbReference type="RefSeq" id="XP_039125617.1"/>
    </source>
</evidence>
<dbReference type="InterPro" id="IPR008271">
    <property type="entry name" value="Ser/Thr_kinase_AS"/>
</dbReference>
<dbReference type="PANTHER" id="PTHR24349">
    <property type="entry name" value="SERINE/THREONINE-PROTEIN KINASE"/>
    <property type="match status" value="1"/>
</dbReference>
<keyword evidence="10" id="KW-0106">Calcium</keyword>
<evidence type="ECO:0000256" key="5">
    <source>
        <dbReference type="ARBA" id="ARBA00022707"/>
    </source>
</evidence>
<keyword evidence="8 17" id="KW-0547">Nucleotide-binding</keyword>
<keyword evidence="9" id="KW-0418">Kinase</keyword>
<dbReference type="InterPro" id="IPR002048">
    <property type="entry name" value="EF_hand_dom"/>
</dbReference>
<dbReference type="FunFam" id="1.10.238.10:FF:000050">
    <property type="entry name" value="Calcium-dependent protein kinase 7"/>
    <property type="match status" value="1"/>
</dbReference>
<evidence type="ECO:0000256" key="14">
    <source>
        <dbReference type="ARBA" id="ARBA00024334"/>
    </source>
</evidence>
<dbReference type="GO" id="GO:0004674">
    <property type="term" value="F:protein serine/threonine kinase activity"/>
    <property type="evidence" value="ECO:0007669"/>
    <property type="project" value="UniProtKB-KW"/>
</dbReference>
<dbReference type="PROSITE" id="PS50011">
    <property type="entry name" value="PROTEIN_KINASE_DOM"/>
    <property type="match status" value="1"/>
</dbReference>
<sequence>MGNCCSSPLSFTNSNSQNTPCLPLSDDLLDADDHPHLSDISPVLRDPPVSPLPPRFLLGRELGRGEFGVTRLCSDPDTGETLACKSISKRKLRTAIDIEDVRREVSIMRTLPPHPNVVSIHDAYEDSDAVHLVMEACAGGELFDRIVTRGHYSERAAAGVARTIIQIIQVFSKQTPFINESLYSIHLSSSLQHCHKHGVMHRDLKPENFLFANASEDSPLKAIDFGLSVFFEPGERFHEIVGSSYYMAPEILKRNYGPEVDIWSAGVILYILLCGVPPFWAESDEGIARAIVKSVIDFERDPWPKVSDNAKDLVRRMLDPNPYTRLTAEEVLEHPWLQNHTVIPNIPLGETVRFRLKQFSVMNKFKKKALRVVADQLPMEEIAGIRQMFHMMDTNKDGNLSMDELRKGLHMIGHGVLEPDVQMIMEAADSDGNGNLDCDEFLAISVHLKQLGNEELLSKAFKYFDKDGNGYIEINELREALGEDDLGPNEQVILDIISDVDKDKDGRISYKEFEIMMTSGTDWRNASRQYSRATLDSLNHRLFFDGSLKETRLSCNL</sequence>
<feature type="domain" description="EF-hand" evidence="19">
    <location>
        <begin position="452"/>
        <end position="487"/>
    </location>
</feature>
<accession>A0AB40BE80</accession>
<dbReference type="FunFam" id="3.30.200.20:FF:000004">
    <property type="entry name" value="Calcium-dependent protein kinase 1"/>
    <property type="match status" value="1"/>
</dbReference>
<keyword evidence="5" id="KW-0519">Myristate</keyword>
<feature type="domain" description="EF-hand" evidence="19">
    <location>
        <begin position="488"/>
        <end position="523"/>
    </location>
</feature>
<dbReference type="InterPro" id="IPR017441">
    <property type="entry name" value="Protein_kinase_ATP_BS"/>
</dbReference>
<dbReference type="RefSeq" id="XP_039125617.1">
    <property type="nucleotide sequence ID" value="XM_039269683.1"/>
</dbReference>
<dbReference type="Pfam" id="PF00069">
    <property type="entry name" value="Pkinase"/>
    <property type="match status" value="1"/>
</dbReference>
<comment type="subcellular location">
    <subcellularLocation>
        <location evidence="1">Membrane</location>
        <topology evidence="1">Lipid-anchor</topology>
    </subcellularLocation>
</comment>
<comment type="catalytic activity">
    <reaction evidence="16">
        <text>L-seryl-[protein] + ATP = O-phospho-L-seryl-[protein] + ADP + H(+)</text>
        <dbReference type="Rhea" id="RHEA:17989"/>
        <dbReference type="Rhea" id="RHEA-COMP:9863"/>
        <dbReference type="Rhea" id="RHEA-COMP:11604"/>
        <dbReference type="ChEBI" id="CHEBI:15378"/>
        <dbReference type="ChEBI" id="CHEBI:29999"/>
        <dbReference type="ChEBI" id="CHEBI:30616"/>
        <dbReference type="ChEBI" id="CHEBI:83421"/>
        <dbReference type="ChEBI" id="CHEBI:456216"/>
        <dbReference type="EC" id="2.7.11.1"/>
    </reaction>
</comment>
<evidence type="ECO:0000256" key="11">
    <source>
        <dbReference type="ARBA" id="ARBA00022840"/>
    </source>
</evidence>
<dbReference type="SUPFAM" id="SSF56112">
    <property type="entry name" value="Protein kinase-like (PK-like)"/>
    <property type="match status" value="1"/>
</dbReference>
<dbReference type="PROSITE" id="PS00108">
    <property type="entry name" value="PROTEIN_KINASE_ST"/>
    <property type="match status" value="1"/>
</dbReference>
<dbReference type="Proteomes" id="UP001515500">
    <property type="component" value="Chromosome 5"/>
</dbReference>
<keyword evidence="13" id="KW-0449">Lipoprotein</keyword>
<feature type="domain" description="EF-hand" evidence="19">
    <location>
        <begin position="416"/>
        <end position="451"/>
    </location>
</feature>
<evidence type="ECO:0000256" key="16">
    <source>
        <dbReference type="ARBA" id="ARBA00048679"/>
    </source>
</evidence>
<dbReference type="InterPro" id="IPR011992">
    <property type="entry name" value="EF-hand-dom_pair"/>
</dbReference>
<evidence type="ECO:0000256" key="9">
    <source>
        <dbReference type="ARBA" id="ARBA00022777"/>
    </source>
</evidence>
<dbReference type="InterPro" id="IPR000719">
    <property type="entry name" value="Prot_kinase_dom"/>
</dbReference>
<evidence type="ECO:0000256" key="7">
    <source>
        <dbReference type="ARBA" id="ARBA00022737"/>
    </source>
</evidence>
<feature type="binding site" evidence="17">
    <location>
        <position position="85"/>
    </location>
    <ligand>
        <name>ATP</name>
        <dbReference type="ChEBI" id="CHEBI:30616"/>
    </ligand>
</feature>
<evidence type="ECO:0000259" key="18">
    <source>
        <dbReference type="PROSITE" id="PS50011"/>
    </source>
</evidence>
<evidence type="ECO:0000256" key="17">
    <source>
        <dbReference type="PROSITE-ProRule" id="PRU10141"/>
    </source>
</evidence>
<dbReference type="GeneID" id="120261702"/>
<reference evidence="21" key="1">
    <citation type="submission" date="2025-08" db="UniProtKB">
        <authorList>
            <consortium name="RefSeq"/>
        </authorList>
    </citation>
    <scope>IDENTIFICATION</scope>
</reference>
<proteinExistence type="inferred from homology"/>
<evidence type="ECO:0000256" key="6">
    <source>
        <dbReference type="ARBA" id="ARBA00022723"/>
    </source>
</evidence>
<evidence type="ECO:0000256" key="15">
    <source>
        <dbReference type="ARBA" id="ARBA00047899"/>
    </source>
</evidence>
<dbReference type="AlphaFoldDB" id="A0AB40BE80"/>
<dbReference type="Gene3D" id="3.30.200.20">
    <property type="entry name" value="Phosphorylase Kinase, domain 1"/>
    <property type="match status" value="1"/>
</dbReference>
<keyword evidence="11 17" id="KW-0067">ATP-binding</keyword>
<keyword evidence="6" id="KW-0479">Metal-binding</keyword>
<dbReference type="SMART" id="SM00220">
    <property type="entry name" value="S_TKc"/>
    <property type="match status" value="1"/>
</dbReference>
<dbReference type="InterPro" id="IPR011009">
    <property type="entry name" value="Kinase-like_dom_sf"/>
</dbReference>
<dbReference type="PROSITE" id="PS00107">
    <property type="entry name" value="PROTEIN_KINASE_ATP"/>
    <property type="match status" value="1"/>
</dbReference>
<evidence type="ECO:0000256" key="8">
    <source>
        <dbReference type="ARBA" id="ARBA00022741"/>
    </source>
</evidence>
<dbReference type="PROSITE" id="PS00018">
    <property type="entry name" value="EF_HAND_1"/>
    <property type="match status" value="4"/>
</dbReference>
<evidence type="ECO:0000256" key="12">
    <source>
        <dbReference type="ARBA" id="ARBA00023136"/>
    </source>
</evidence>
<evidence type="ECO:0000256" key="10">
    <source>
        <dbReference type="ARBA" id="ARBA00022837"/>
    </source>
</evidence>
<organism evidence="20 21">
    <name type="scientific">Dioscorea cayennensis subsp. rotundata</name>
    <name type="common">White Guinea yam</name>
    <name type="synonym">Dioscorea rotundata</name>
    <dbReference type="NCBI Taxonomy" id="55577"/>
    <lineage>
        <taxon>Eukaryota</taxon>
        <taxon>Viridiplantae</taxon>
        <taxon>Streptophyta</taxon>
        <taxon>Embryophyta</taxon>
        <taxon>Tracheophyta</taxon>
        <taxon>Spermatophyta</taxon>
        <taxon>Magnoliopsida</taxon>
        <taxon>Liliopsida</taxon>
        <taxon>Dioscoreales</taxon>
        <taxon>Dioscoreaceae</taxon>
        <taxon>Dioscorea</taxon>
    </lineage>
</organism>
<keyword evidence="7" id="KW-0677">Repeat</keyword>
<evidence type="ECO:0000256" key="3">
    <source>
        <dbReference type="ARBA" id="ARBA00022527"/>
    </source>
</evidence>
<feature type="domain" description="Protein kinase" evidence="18">
    <location>
        <begin position="56"/>
        <end position="337"/>
    </location>
</feature>
<name>A0AB40BE80_DIOCR</name>
<dbReference type="SUPFAM" id="SSF47473">
    <property type="entry name" value="EF-hand"/>
    <property type="match status" value="1"/>
</dbReference>
<evidence type="ECO:0000256" key="1">
    <source>
        <dbReference type="ARBA" id="ARBA00004635"/>
    </source>
</evidence>
<evidence type="ECO:0000256" key="2">
    <source>
        <dbReference type="ARBA" id="ARBA00012513"/>
    </source>
</evidence>
<dbReference type="Gene3D" id="1.10.238.10">
    <property type="entry name" value="EF-hand"/>
    <property type="match status" value="1"/>
</dbReference>
<dbReference type="GO" id="GO:0005509">
    <property type="term" value="F:calcium ion binding"/>
    <property type="evidence" value="ECO:0007669"/>
    <property type="project" value="InterPro"/>
</dbReference>
<dbReference type="CDD" id="cd05117">
    <property type="entry name" value="STKc_CAMK"/>
    <property type="match status" value="1"/>
</dbReference>
<dbReference type="Pfam" id="PF13499">
    <property type="entry name" value="EF-hand_7"/>
    <property type="match status" value="2"/>
</dbReference>
<dbReference type="Gene3D" id="1.10.510.10">
    <property type="entry name" value="Transferase(Phosphotransferase) domain 1"/>
    <property type="match status" value="1"/>
</dbReference>
<keyword evidence="12" id="KW-0472">Membrane</keyword>
<protein>
    <recommendedName>
        <fullName evidence="2">non-specific serine/threonine protein kinase</fullName>
        <ecNumber evidence="2">2.7.11.1</ecNumber>
    </recommendedName>
</protein>
<keyword evidence="4" id="KW-0808">Transferase</keyword>
<dbReference type="InterPro" id="IPR050205">
    <property type="entry name" value="CDPK_Ser/Thr_kinases"/>
</dbReference>
<comment type="catalytic activity">
    <reaction evidence="15">
        <text>L-threonyl-[protein] + ATP = O-phospho-L-threonyl-[protein] + ADP + H(+)</text>
        <dbReference type="Rhea" id="RHEA:46608"/>
        <dbReference type="Rhea" id="RHEA-COMP:11060"/>
        <dbReference type="Rhea" id="RHEA-COMP:11605"/>
        <dbReference type="ChEBI" id="CHEBI:15378"/>
        <dbReference type="ChEBI" id="CHEBI:30013"/>
        <dbReference type="ChEBI" id="CHEBI:30616"/>
        <dbReference type="ChEBI" id="CHEBI:61977"/>
        <dbReference type="ChEBI" id="CHEBI:456216"/>
        <dbReference type="EC" id="2.7.11.1"/>
    </reaction>
</comment>
<dbReference type="EC" id="2.7.11.1" evidence="2"/>
<dbReference type="GO" id="GO:0005524">
    <property type="term" value="F:ATP binding"/>
    <property type="evidence" value="ECO:0007669"/>
    <property type="project" value="UniProtKB-UniRule"/>
</dbReference>
<dbReference type="PROSITE" id="PS50222">
    <property type="entry name" value="EF_HAND_2"/>
    <property type="match status" value="4"/>
</dbReference>